<protein>
    <recommendedName>
        <fullName evidence="6">NAD kinase</fullName>
        <ecNumber evidence="6">2.7.1.23</ecNumber>
    </recommendedName>
    <alternativeName>
        <fullName evidence="6">ATP-dependent NAD kinase</fullName>
    </alternativeName>
</protein>
<keyword evidence="8" id="KW-1185">Reference proteome</keyword>
<dbReference type="GeneID" id="302998972"/>
<sequence>MKKCLIIANSFKENAGLLGNEISVFLKKENIENSLFLYDGKEVRSKILDIDFSGYDFVVTLGGDGTVLFACRGCAPLGIPVFPINLGEFGFIAAVPKDNWKKELELFLREKCYISSRSLVQCEVLRNGKTVFRCCGMNDCVISSCPSSHLVNLNVAYNHALLGPFKTNGIIVSTPTGSTAYSAAAGGPIVEPELSALVLTPVSSFSLSARPLVFGEKGEIVITLMSSRSDASLTCDGQIDFELKEGDVLILKIPEFRARLICSTQEKFFSALQSKLNWSGGPRA</sequence>
<keyword evidence="6" id="KW-0963">Cytoplasm</keyword>
<keyword evidence="3 6" id="KW-0521">NADP</keyword>
<dbReference type="Proteomes" id="UP000006852">
    <property type="component" value="Chromosome"/>
</dbReference>
<feature type="binding site" evidence="6">
    <location>
        <position position="168"/>
    </location>
    <ligand>
        <name>NAD(+)</name>
        <dbReference type="ChEBI" id="CHEBI:57540"/>
    </ligand>
</feature>
<dbReference type="GO" id="GO:0019674">
    <property type="term" value="P:NAD+ metabolic process"/>
    <property type="evidence" value="ECO:0007669"/>
    <property type="project" value="InterPro"/>
</dbReference>
<dbReference type="Gene3D" id="2.60.200.30">
    <property type="entry name" value="Probable inorganic polyphosphate/atp-NAD kinase, domain 2"/>
    <property type="match status" value="1"/>
</dbReference>
<feature type="binding site" evidence="6">
    <location>
        <position position="166"/>
    </location>
    <ligand>
        <name>NAD(+)</name>
        <dbReference type="ChEBI" id="CHEBI:57540"/>
    </ligand>
</feature>
<dbReference type="InterPro" id="IPR017438">
    <property type="entry name" value="ATP-NAD_kinase_N"/>
</dbReference>
<reference evidence="8" key="2">
    <citation type="submission" date="2011-04" db="EMBL/GenBank/DDBJ databases">
        <title>The complete genome of chromosome of Treponema succinifaciens DSM 2489.</title>
        <authorList>
            <person name="Lucas S."/>
            <person name="Copeland A."/>
            <person name="Lapidus A."/>
            <person name="Bruce D."/>
            <person name="Goodwin L."/>
            <person name="Pitluck S."/>
            <person name="Peters L."/>
            <person name="Kyrpides N."/>
            <person name="Mavromatis K."/>
            <person name="Ivanova N."/>
            <person name="Ovchinnikova G."/>
            <person name="Teshima H."/>
            <person name="Detter J.C."/>
            <person name="Tapia R."/>
            <person name="Han C."/>
            <person name="Land M."/>
            <person name="Hauser L."/>
            <person name="Markowitz V."/>
            <person name="Cheng J.-F."/>
            <person name="Hugenholtz P."/>
            <person name="Woyke T."/>
            <person name="Wu D."/>
            <person name="Gronow S."/>
            <person name="Wellnitz S."/>
            <person name="Brambilla E."/>
            <person name="Klenk H.-P."/>
            <person name="Eisen J.A."/>
        </authorList>
    </citation>
    <scope>NUCLEOTIDE SEQUENCE [LARGE SCALE GENOMIC DNA]</scope>
    <source>
        <strain evidence="8">ATCC 33096 / DSM 2489 / 6091</strain>
    </source>
</reference>
<feature type="binding site" evidence="6">
    <location>
        <begin position="138"/>
        <end position="139"/>
    </location>
    <ligand>
        <name>NAD(+)</name>
        <dbReference type="ChEBI" id="CHEBI:57540"/>
    </ligand>
</feature>
<dbReference type="GO" id="GO:0046872">
    <property type="term" value="F:metal ion binding"/>
    <property type="evidence" value="ECO:0007669"/>
    <property type="project" value="UniProtKB-UniRule"/>
</dbReference>
<dbReference type="PANTHER" id="PTHR20275">
    <property type="entry name" value="NAD KINASE"/>
    <property type="match status" value="1"/>
</dbReference>
<evidence type="ECO:0000256" key="1">
    <source>
        <dbReference type="ARBA" id="ARBA00022679"/>
    </source>
</evidence>
<dbReference type="STRING" id="869209.Tresu_1832"/>
<keyword evidence="2 6" id="KW-0418">Kinase</keyword>
<dbReference type="Pfam" id="PF01513">
    <property type="entry name" value="NAD_kinase"/>
    <property type="match status" value="1"/>
</dbReference>
<dbReference type="HOGENOM" id="CLU_008831_0_0_12"/>
<keyword evidence="6" id="KW-0067">ATP-binding</keyword>
<evidence type="ECO:0000313" key="8">
    <source>
        <dbReference type="Proteomes" id="UP000006852"/>
    </source>
</evidence>
<evidence type="ECO:0000256" key="3">
    <source>
        <dbReference type="ARBA" id="ARBA00022857"/>
    </source>
</evidence>
<comment type="subcellular location">
    <subcellularLocation>
        <location evidence="6">Cytoplasm</location>
    </subcellularLocation>
</comment>
<dbReference type="Gene3D" id="3.40.50.10330">
    <property type="entry name" value="Probable inorganic polyphosphate/atp-NAD kinase, domain 1"/>
    <property type="match status" value="1"/>
</dbReference>
<dbReference type="RefSeq" id="WP_013702003.1">
    <property type="nucleotide sequence ID" value="NC_015385.1"/>
</dbReference>
<dbReference type="GO" id="GO:0003951">
    <property type="term" value="F:NAD+ kinase activity"/>
    <property type="evidence" value="ECO:0007669"/>
    <property type="project" value="UniProtKB-UniRule"/>
</dbReference>
<dbReference type="OrthoDB" id="9774737at2"/>
<dbReference type="InterPro" id="IPR016064">
    <property type="entry name" value="NAD/diacylglycerol_kinase_sf"/>
</dbReference>
<dbReference type="PANTHER" id="PTHR20275:SF0">
    <property type="entry name" value="NAD KINASE"/>
    <property type="match status" value="1"/>
</dbReference>
<dbReference type="EMBL" id="CP002631">
    <property type="protein sequence ID" value="AEB14722.1"/>
    <property type="molecule type" value="Genomic_DNA"/>
</dbReference>
<evidence type="ECO:0000256" key="5">
    <source>
        <dbReference type="ARBA" id="ARBA00047925"/>
    </source>
</evidence>
<dbReference type="KEGG" id="tsu:Tresu_1832"/>
<dbReference type="HAMAP" id="MF_00361">
    <property type="entry name" value="NAD_kinase"/>
    <property type="match status" value="1"/>
</dbReference>
<dbReference type="InterPro" id="IPR017437">
    <property type="entry name" value="ATP-NAD_kinase_PpnK-typ_C"/>
</dbReference>
<keyword evidence="4 6" id="KW-0520">NAD</keyword>
<dbReference type="eggNOG" id="COG0061">
    <property type="taxonomic scope" value="Bacteria"/>
</dbReference>
<comment type="similarity">
    <text evidence="6">Belongs to the NAD kinase family.</text>
</comment>
<feature type="binding site" evidence="6">
    <location>
        <position position="238"/>
    </location>
    <ligand>
        <name>NAD(+)</name>
        <dbReference type="ChEBI" id="CHEBI:57540"/>
    </ligand>
</feature>
<feature type="binding site" evidence="6">
    <location>
        <begin position="64"/>
        <end position="65"/>
    </location>
    <ligand>
        <name>NAD(+)</name>
        <dbReference type="ChEBI" id="CHEBI:57540"/>
    </ligand>
</feature>
<comment type="caution">
    <text evidence="6">Lacks conserved residue(s) required for the propagation of feature annotation.</text>
</comment>
<dbReference type="InterPro" id="IPR002504">
    <property type="entry name" value="NADK"/>
</dbReference>
<comment type="catalytic activity">
    <reaction evidence="5 6">
        <text>NAD(+) + ATP = ADP + NADP(+) + H(+)</text>
        <dbReference type="Rhea" id="RHEA:18629"/>
        <dbReference type="ChEBI" id="CHEBI:15378"/>
        <dbReference type="ChEBI" id="CHEBI:30616"/>
        <dbReference type="ChEBI" id="CHEBI:57540"/>
        <dbReference type="ChEBI" id="CHEBI:58349"/>
        <dbReference type="ChEBI" id="CHEBI:456216"/>
        <dbReference type="EC" id="2.7.1.23"/>
    </reaction>
</comment>
<name>F2NVZ5_TRES6</name>
<feature type="binding site" evidence="6">
    <location>
        <position position="149"/>
    </location>
    <ligand>
        <name>NAD(+)</name>
        <dbReference type="ChEBI" id="CHEBI:57540"/>
    </ligand>
</feature>
<comment type="function">
    <text evidence="6">Involved in the regulation of the intracellular balance of NAD and NADP, and is a key enzyme in the biosynthesis of NADP. Catalyzes specifically the phosphorylation on 2'-hydroxyl of the adenosine moiety of NAD to yield NADP.</text>
</comment>
<keyword evidence="6" id="KW-0547">Nucleotide-binding</keyword>
<reference evidence="7 8" key="1">
    <citation type="journal article" date="2011" name="Stand. Genomic Sci.">
        <title>Complete genome sequence of Treponema succinifaciens type strain (6091).</title>
        <authorList>
            <person name="Han C."/>
            <person name="Gronow S."/>
            <person name="Teshima H."/>
            <person name="Lapidus A."/>
            <person name="Nolan M."/>
            <person name="Lucas S."/>
            <person name="Hammon N."/>
            <person name="Deshpande S."/>
            <person name="Cheng J.F."/>
            <person name="Zeytun A."/>
            <person name="Tapia R."/>
            <person name="Goodwin L."/>
            <person name="Pitluck S."/>
            <person name="Liolios K."/>
            <person name="Pagani I."/>
            <person name="Ivanova N."/>
            <person name="Mavromatis K."/>
            <person name="Mikhailova N."/>
            <person name="Huntemann M."/>
            <person name="Pati A."/>
            <person name="Chen A."/>
            <person name="Palaniappan K."/>
            <person name="Land M."/>
            <person name="Hauser L."/>
            <person name="Brambilla E.M."/>
            <person name="Rohde M."/>
            <person name="Goker M."/>
            <person name="Woyke T."/>
            <person name="Bristow J."/>
            <person name="Eisen J.A."/>
            <person name="Markowitz V."/>
            <person name="Hugenholtz P."/>
            <person name="Kyrpides N.C."/>
            <person name="Klenk H.P."/>
            <person name="Detter J.C."/>
        </authorList>
    </citation>
    <scope>NUCLEOTIDE SEQUENCE [LARGE SCALE GENOMIC DNA]</scope>
    <source>
        <strain evidence="8">ATCC 33096 / DSM 2489 / 6091</strain>
    </source>
</reference>
<feature type="active site" description="Proton acceptor" evidence="6">
    <location>
        <position position="64"/>
    </location>
</feature>
<comment type="cofactor">
    <cofactor evidence="6">
        <name>a divalent metal cation</name>
        <dbReference type="ChEBI" id="CHEBI:60240"/>
    </cofactor>
</comment>
<proteinExistence type="inferred from homology"/>
<dbReference type="GO" id="GO:0051287">
    <property type="term" value="F:NAD binding"/>
    <property type="evidence" value="ECO:0007669"/>
    <property type="project" value="UniProtKB-ARBA"/>
</dbReference>
<evidence type="ECO:0000256" key="2">
    <source>
        <dbReference type="ARBA" id="ARBA00022777"/>
    </source>
</evidence>
<keyword evidence="1 6" id="KW-0808">Transferase</keyword>
<evidence type="ECO:0000313" key="7">
    <source>
        <dbReference type="EMBL" id="AEB14722.1"/>
    </source>
</evidence>
<dbReference type="EC" id="2.7.1.23" evidence="6"/>
<dbReference type="Pfam" id="PF20143">
    <property type="entry name" value="NAD_kinase_C"/>
    <property type="match status" value="1"/>
</dbReference>
<dbReference type="AlphaFoldDB" id="F2NVZ5"/>
<evidence type="ECO:0000256" key="4">
    <source>
        <dbReference type="ARBA" id="ARBA00023027"/>
    </source>
</evidence>
<dbReference type="GO" id="GO:0005737">
    <property type="term" value="C:cytoplasm"/>
    <property type="evidence" value="ECO:0007669"/>
    <property type="project" value="UniProtKB-SubCell"/>
</dbReference>
<dbReference type="GO" id="GO:0005524">
    <property type="term" value="F:ATP binding"/>
    <property type="evidence" value="ECO:0007669"/>
    <property type="project" value="UniProtKB-KW"/>
</dbReference>
<gene>
    <name evidence="6" type="primary">nadK</name>
    <name evidence="7" type="ordered locus">Tresu_1832</name>
</gene>
<evidence type="ECO:0000256" key="6">
    <source>
        <dbReference type="HAMAP-Rule" id="MF_00361"/>
    </source>
</evidence>
<dbReference type="GO" id="GO:0006741">
    <property type="term" value="P:NADP+ biosynthetic process"/>
    <property type="evidence" value="ECO:0007669"/>
    <property type="project" value="UniProtKB-UniRule"/>
</dbReference>
<dbReference type="SUPFAM" id="SSF111331">
    <property type="entry name" value="NAD kinase/diacylglycerol kinase-like"/>
    <property type="match status" value="1"/>
</dbReference>
<accession>F2NVZ5</accession>
<organism evidence="7 8">
    <name type="scientific">Treponema succinifaciens (strain ATCC 33096 / DSM 2489 / 6091)</name>
    <dbReference type="NCBI Taxonomy" id="869209"/>
    <lineage>
        <taxon>Bacteria</taxon>
        <taxon>Pseudomonadati</taxon>
        <taxon>Spirochaetota</taxon>
        <taxon>Spirochaetia</taxon>
        <taxon>Spirochaetales</taxon>
        <taxon>Treponemataceae</taxon>
        <taxon>Treponema</taxon>
    </lineage>
</organism>